<evidence type="ECO:0000256" key="2">
    <source>
        <dbReference type="ARBA" id="ARBA00022723"/>
    </source>
</evidence>
<evidence type="ECO:0000313" key="9">
    <source>
        <dbReference type="Proteomes" id="UP000007013"/>
    </source>
</evidence>
<evidence type="ECO:0000256" key="1">
    <source>
        <dbReference type="ARBA" id="ARBA00022670"/>
    </source>
</evidence>
<dbReference type="PANTHER" id="PTHR22726:SF1">
    <property type="entry name" value="METALLOENDOPEPTIDASE OMA1, MITOCHONDRIAL"/>
    <property type="match status" value="1"/>
</dbReference>
<dbReference type="eggNOG" id="COG4783">
    <property type="taxonomic scope" value="Bacteria"/>
</dbReference>
<evidence type="ECO:0000256" key="3">
    <source>
        <dbReference type="ARBA" id="ARBA00022801"/>
    </source>
</evidence>
<evidence type="ECO:0000259" key="7">
    <source>
        <dbReference type="Pfam" id="PF01435"/>
    </source>
</evidence>
<dbReference type="AlphaFoldDB" id="B1ZXQ5"/>
<keyword evidence="5 6" id="KW-0482">Metalloprotease</keyword>
<dbReference type="OrthoDB" id="9810445at2"/>
<keyword evidence="2" id="KW-0479">Metal-binding</keyword>
<keyword evidence="1 6" id="KW-0645">Protease</keyword>
<comment type="cofactor">
    <cofactor evidence="6">
        <name>Zn(2+)</name>
        <dbReference type="ChEBI" id="CHEBI:29105"/>
    </cofactor>
    <text evidence="6">Binds 1 zinc ion per subunit.</text>
</comment>
<keyword evidence="9" id="KW-1185">Reference proteome</keyword>
<dbReference type="Proteomes" id="UP000007013">
    <property type="component" value="Chromosome"/>
</dbReference>
<organism evidence="8 9">
    <name type="scientific">Opitutus terrae (strain DSM 11246 / JCM 15787 / PB90-1)</name>
    <dbReference type="NCBI Taxonomy" id="452637"/>
    <lineage>
        <taxon>Bacteria</taxon>
        <taxon>Pseudomonadati</taxon>
        <taxon>Verrucomicrobiota</taxon>
        <taxon>Opitutia</taxon>
        <taxon>Opitutales</taxon>
        <taxon>Opitutaceae</taxon>
        <taxon>Opitutus</taxon>
    </lineage>
</organism>
<feature type="domain" description="Peptidase M48" evidence="7">
    <location>
        <begin position="84"/>
        <end position="265"/>
    </location>
</feature>
<dbReference type="GO" id="GO:0004222">
    <property type="term" value="F:metalloendopeptidase activity"/>
    <property type="evidence" value="ECO:0007669"/>
    <property type="project" value="InterPro"/>
</dbReference>
<dbReference type="InterPro" id="IPR001915">
    <property type="entry name" value="Peptidase_M48"/>
</dbReference>
<protein>
    <submittedName>
        <fullName evidence="8">Peptidase M48 Ste24p</fullName>
    </submittedName>
</protein>
<dbReference type="Gene3D" id="3.30.2010.10">
    <property type="entry name" value="Metalloproteases ('zincins'), catalytic domain"/>
    <property type="match status" value="1"/>
</dbReference>
<dbReference type="HOGENOM" id="CLU_029002_5_2_0"/>
<evidence type="ECO:0000256" key="4">
    <source>
        <dbReference type="ARBA" id="ARBA00022833"/>
    </source>
</evidence>
<proteinExistence type="inferred from homology"/>
<dbReference type="Pfam" id="PF01435">
    <property type="entry name" value="Peptidase_M48"/>
    <property type="match status" value="1"/>
</dbReference>
<comment type="similarity">
    <text evidence="6">Belongs to the peptidase M48 family.</text>
</comment>
<dbReference type="GO" id="GO:0051603">
    <property type="term" value="P:proteolysis involved in protein catabolic process"/>
    <property type="evidence" value="ECO:0007669"/>
    <property type="project" value="TreeGrafter"/>
</dbReference>
<dbReference type="GO" id="GO:0046872">
    <property type="term" value="F:metal ion binding"/>
    <property type="evidence" value="ECO:0007669"/>
    <property type="project" value="UniProtKB-KW"/>
</dbReference>
<dbReference type="GO" id="GO:0016020">
    <property type="term" value="C:membrane"/>
    <property type="evidence" value="ECO:0007669"/>
    <property type="project" value="TreeGrafter"/>
</dbReference>
<evidence type="ECO:0000256" key="5">
    <source>
        <dbReference type="ARBA" id="ARBA00023049"/>
    </source>
</evidence>
<sequence>MKRRPLLAGLALLIGAAAPALLHAGFSLKNLDLNKVVDTANKIGKGAKALAPIGPQEERIIGESVALQIIGKYGGLVRDEAITRRVNLIGHALAYYSPRPVLAWRFGVLDSPSVNGFSAPGGFVFITRGLYELCDDDHALAAVLAHEIAHITGRHALKIIDRTEFVNTAADFAAERSSDVAQVQAHLSQFDLGIDKVLNTLFEKGFDPQTEFEADKSGRQLATTVGYAPGGLRGVLTQLQQKAPMEEAPVYSTHPPLGERIARLPQEGPM</sequence>
<name>B1ZXQ5_OPITP</name>
<dbReference type="RefSeq" id="WP_012373815.1">
    <property type="nucleotide sequence ID" value="NC_010571.1"/>
</dbReference>
<dbReference type="PANTHER" id="PTHR22726">
    <property type="entry name" value="METALLOENDOPEPTIDASE OMA1"/>
    <property type="match status" value="1"/>
</dbReference>
<dbReference type="EMBL" id="CP001032">
    <property type="protein sequence ID" value="ACB74277.1"/>
    <property type="molecule type" value="Genomic_DNA"/>
</dbReference>
<gene>
    <name evidence="8" type="ordered locus">Oter_0989</name>
</gene>
<dbReference type="STRING" id="452637.Oter_0989"/>
<reference evidence="8 9" key="1">
    <citation type="journal article" date="2011" name="J. Bacteriol.">
        <title>Genome sequence of the verrucomicrobium Opitutus terrae PB90-1, an abundant inhabitant of rice paddy soil ecosystems.</title>
        <authorList>
            <person name="van Passel M.W."/>
            <person name="Kant R."/>
            <person name="Palva A."/>
            <person name="Copeland A."/>
            <person name="Lucas S."/>
            <person name="Lapidus A."/>
            <person name="Glavina del Rio T."/>
            <person name="Pitluck S."/>
            <person name="Goltsman E."/>
            <person name="Clum A."/>
            <person name="Sun H."/>
            <person name="Schmutz J."/>
            <person name="Larimer F.W."/>
            <person name="Land M.L."/>
            <person name="Hauser L."/>
            <person name="Kyrpides N."/>
            <person name="Mikhailova N."/>
            <person name="Richardson P.P."/>
            <person name="Janssen P.H."/>
            <person name="de Vos W.M."/>
            <person name="Smidt H."/>
        </authorList>
    </citation>
    <scope>NUCLEOTIDE SEQUENCE [LARGE SCALE GENOMIC DNA]</scope>
    <source>
        <strain evidence="9">DSM 11246 / JCM 15787 / PB90-1</strain>
    </source>
</reference>
<evidence type="ECO:0000313" key="8">
    <source>
        <dbReference type="EMBL" id="ACB74277.1"/>
    </source>
</evidence>
<accession>B1ZXQ5</accession>
<keyword evidence="4 6" id="KW-0862">Zinc</keyword>
<keyword evidence="3 6" id="KW-0378">Hydrolase</keyword>
<dbReference type="KEGG" id="ote:Oter_0989"/>
<dbReference type="InterPro" id="IPR051156">
    <property type="entry name" value="Mito/Outer_Membr_Metalloprot"/>
</dbReference>
<evidence type="ECO:0000256" key="6">
    <source>
        <dbReference type="RuleBase" id="RU003983"/>
    </source>
</evidence>